<evidence type="ECO:0000313" key="2">
    <source>
        <dbReference type="EMBL" id="MBZ5712076.1"/>
    </source>
</evidence>
<evidence type="ECO:0000256" key="1">
    <source>
        <dbReference type="SAM" id="SignalP"/>
    </source>
</evidence>
<keyword evidence="3" id="KW-1185">Reference proteome</keyword>
<sequence length="188" mass="20155">MRWAATLGLAIGLLPAVAAASAPCPVWRERQAMGCTRGYLRVDPAAFVLSTGHIGGAVGGSAGAFRAFDGFALAFGLRAAYEMVDRRAHGFDRSFHASPELRLGAVNRRAFGYMLFRGGYTHRFDAGRARLDFGGPAHAYHYGAGVGIWGRVGRRFLLGAEGVIDMVQFEGKGVAETLFLSLMLGSWL</sequence>
<dbReference type="EMBL" id="JAIRAU010000028">
    <property type="protein sequence ID" value="MBZ5712076.1"/>
    <property type="molecule type" value="Genomic_DNA"/>
</dbReference>
<protein>
    <recommendedName>
        <fullName evidence="4">Outer membrane protein beta-barrel domain-containing protein</fullName>
    </recommendedName>
</protein>
<accession>A0ABS7TV90</accession>
<evidence type="ECO:0000313" key="3">
    <source>
        <dbReference type="Proteomes" id="UP001139031"/>
    </source>
</evidence>
<feature type="chain" id="PRO_5045758122" description="Outer membrane protein beta-barrel domain-containing protein" evidence="1">
    <location>
        <begin position="19"/>
        <end position="188"/>
    </location>
</feature>
<keyword evidence="1" id="KW-0732">Signal</keyword>
<gene>
    <name evidence="2" type="ORF">K7C98_22765</name>
</gene>
<comment type="caution">
    <text evidence="2">The sequence shown here is derived from an EMBL/GenBank/DDBJ whole genome shotgun (WGS) entry which is preliminary data.</text>
</comment>
<name>A0ABS7TV90_9BACT</name>
<organism evidence="2 3">
    <name type="scientific">Nannocystis pusilla</name>
    <dbReference type="NCBI Taxonomy" id="889268"/>
    <lineage>
        <taxon>Bacteria</taxon>
        <taxon>Pseudomonadati</taxon>
        <taxon>Myxococcota</taxon>
        <taxon>Polyangia</taxon>
        <taxon>Nannocystales</taxon>
        <taxon>Nannocystaceae</taxon>
        <taxon>Nannocystis</taxon>
    </lineage>
</organism>
<evidence type="ECO:0008006" key="4">
    <source>
        <dbReference type="Google" id="ProtNLM"/>
    </source>
</evidence>
<dbReference type="RefSeq" id="WP_224193837.1">
    <property type="nucleotide sequence ID" value="NZ_JAIRAU010000028.1"/>
</dbReference>
<reference evidence="2" key="1">
    <citation type="submission" date="2021-08" db="EMBL/GenBank/DDBJ databases">
        <authorList>
            <person name="Stevens D.C."/>
        </authorList>
    </citation>
    <scope>NUCLEOTIDE SEQUENCE</scope>
    <source>
        <strain evidence="2">DSM 53165</strain>
    </source>
</reference>
<proteinExistence type="predicted"/>
<feature type="signal peptide" evidence="1">
    <location>
        <begin position="1"/>
        <end position="18"/>
    </location>
</feature>
<dbReference type="Proteomes" id="UP001139031">
    <property type="component" value="Unassembled WGS sequence"/>
</dbReference>